<organism evidence="2 3">
    <name type="scientific">Actinophytocola gossypii</name>
    <dbReference type="NCBI Taxonomy" id="2812003"/>
    <lineage>
        <taxon>Bacteria</taxon>
        <taxon>Bacillati</taxon>
        <taxon>Actinomycetota</taxon>
        <taxon>Actinomycetes</taxon>
        <taxon>Pseudonocardiales</taxon>
        <taxon>Pseudonocardiaceae</taxon>
    </lineage>
</organism>
<evidence type="ECO:0000256" key="1">
    <source>
        <dbReference type="SAM" id="SignalP"/>
    </source>
</evidence>
<dbReference type="EMBL" id="JAFFZE010000015">
    <property type="protein sequence ID" value="MCT2585570.1"/>
    <property type="molecule type" value="Genomic_DNA"/>
</dbReference>
<proteinExistence type="predicted"/>
<feature type="signal peptide" evidence="1">
    <location>
        <begin position="1"/>
        <end position="21"/>
    </location>
</feature>
<protein>
    <submittedName>
        <fullName evidence="2">Uncharacterized protein</fullName>
    </submittedName>
</protein>
<sequence length="49" mass="4851">MATAAPSRRRLAALPVLTVLATAVSTLVSPNGDVAYGPSAPVTVTVAES</sequence>
<dbReference type="RefSeq" id="WP_260193185.1">
    <property type="nucleotide sequence ID" value="NZ_JAFFZE010000015.1"/>
</dbReference>
<evidence type="ECO:0000313" key="2">
    <source>
        <dbReference type="EMBL" id="MCT2585570.1"/>
    </source>
</evidence>
<evidence type="ECO:0000313" key="3">
    <source>
        <dbReference type="Proteomes" id="UP001156441"/>
    </source>
</evidence>
<comment type="caution">
    <text evidence="2">The sequence shown here is derived from an EMBL/GenBank/DDBJ whole genome shotgun (WGS) entry which is preliminary data.</text>
</comment>
<keyword evidence="3" id="KW-1185">Reference proteome</keyword>
<name>A0ABT2JCH8_9PSEU</name>
<reference evidence="2 3" key="1">
    <citation type="submission" date="2021-02" db="EMBL/GenBank/DDBJ databases">
        <title>Actinophytocola xerophila sp. nov., isolated from soil of cotton cropping field.</title>
        <authorList>
            <person name="Huang R."/>
            <person name="Chen X."/>
            <person name="Ge X."/>
            <person name="Liu W."/>
        </authorList>
    </citation>
    <scope>NUCLEOTIDE SEQUENCE [LARGE SCALE GENOMIC DNA]</scope>
    <source>
        <strain evidence="2 3">S1-96</strain>
    </source>
</reference>
<dbReference type="Proteomes" id="UP001156441">
    <property type="component" value="Unassembled WGS sequence"/>
</dbReference>
<accession>A0ABT2JCH8</accession>
<gene>
    <name evidence="2" type="ORF">JT362_20825</name>
</gene>
<feature type="chain" id="PRO_5046546778" evidence="1">
    <location>
        <begin position="22"/>
        <end position="49"/>
    </location>
</feature>
<keyword evidence="1" id="KW-0732">Signal</keyword>